<name>A0A8S8XDQ4_9PROT</name>
<evidence type="ECO:0000259" key="5">
    <source>
        <dbReference type="Pfam" id="PF03668"/>
    </source>
</evidence>
<comment type="caution">
    <text evidence="4">Lacks conserved residue(s) required for the propagation of feature annotation.</text>
</comment>
<reference evidence="7" key="1">
    <citation type="submission" date="2021-02" db="EMBL/GenBank/DDBJ databases">
        <title>Genome sequence of Rhodospirillales sp. strain TMPK1 isolated from soil.</title>
        <authorList>
            <person name="Nakai R."/>
            <person name="Kusada H."/>
            <person name="Tamaki H."/>
        </authorList>
    </citation>
    <scope>NUCLEOTIDE SEQUENCE</scope>
    <source>
        <strain evidence="7">TMPK1</strain>
    </source>
</reference>
<dbReference type="Proteomes" id="UP000681075">
    <property type="component" value="Unassembled WGS sequence"/>
</dbReference>
<evidence type="ECO:0000256" key="3">
    <source>
        <dbReference type="ARBA" id="ARBA00023134"/>
    </source>
</evidence>
<dbReference type="SUPFAM" id="SSF52540">
    <property type="entry name" value="P-loop containing nucleoside triphosphate hydrolases"/>
    <property type="match status" value="1"/>
</dbReference>
<evidence type="ECO:0000259" key="6">
    <source>
        <dbReference type="Pfam" id="PF22740"/>
    </source>
</evidence>
<evidence type="ECO:0000313" key="7">
    <source>
        <dbReference type="EMBL" id="GIL39951.1"/>
    </source>
</evidence>
<keyword evidence="1 4" id="KW-0547">Nucleotide-binding</keyword>
<dbReference type="NCBIfam" id="NF003828">
    <property type="entry name" value="PRK05416.1"/>
    <property type="match status" value="1"/>
</dbReference>
<dbReference type="Gene3D" id="3.40.50.300">
    <property type="entry name" value="P-loop containing nucleotide triphosphate hydrolases"/>
    <property type="match status" value="1"/>
</dbReference>
<proteinExistence type="inferred from homology"/>
<dbReference type="PANTHER" id="PTHR30448">
    <property type="entry name" value="RNASE ADAPTER PROTEIN RAPZ"/>
    <property type="match status" value="1"/>
</dbReference>
<feature type="domain" description="RapZ-like N-terminal" evidence="5">
    <location>
        <begin position="17"/>
        <end position="166"/>
    </location>
</feature>
<feature type="binding site" evidence="4">
    <location>
        <begin position="71"/>
        <end position="74"/>
    </location>
    <ligand>
        <name>GTP</name>
        <dbReference type="ChEBI" id="CHEBI:37565"/>
    </ligand>
</feature>
<feature type="domain" description="RapZ C-terminal" evidence="6">
    <location>
        <begin position="175"/>
        <end position="293"/>
    </location>
</feature>
<organism evidence="7 8">
    <name type="scientific">Roseiterribacter gracilis</name>
    <dbReference type="NCBI Taxonomy" id="2812848"/>
    <lineage>
        <taxon>Bacteria</taxon>
        <taxon>Pseudomonadati</taxon>
        <taxon>Pseudomonadota</taxon>
        <taxon>Alphaproteobacteria</taxon>
        <taxon>Rhodospirillales</taxon>
        <taxon>Roseiterribacteraceae</taxon>
        <taxon>Roseiterribacter</taxon>
    </lineage>
</organism>
<dbReference type="RefSeq" id="WP_420243067.1">
    <property type="nucleotide sequence ID" value="NZ_BOPV01000001.1"/>
</dbReference>
<dbReference type="AlphaFoldDB" id="A0A8S8XDQ4"/>
<keyword evidence="8" id="KW-1185">Reference proteome</keyword>
<keyword evidence="3 4" id="KW-0342">GTP-binding</keyword>
<dbReference type="Pfam" id="PF03668">
    <property type="entry name" value="RapZ-like_N"/>
    <property type="match status" value="1"/>
</dbReference>
<protein>
    <submittedName>
        <fullName evidence="7">Nucleotide-binding protein</fullName>
    </submittedName>
</protein>
<dbReference type="PANTHER" id="PTHR30448:SF0">
    <property type="entry name" value="RNASE ADAPTER PROTEIN RAPZ"/>
    <property type="match status" value="1"/>
</dbReference>
<dbReference type="GO" id="GO:0005525">
    <property type="term" value="F:GTP binding"/>
    <property type="evidence" value="ECO:0007669"/>
    <property type="project" value="UniProtKB-UniRule"/>
</dbReference>
<accession>A0A8S8XDQ4</accession>
<dbReference type="InterPro" id="IPR053930">
    <property type="entry name" value="RapZ-like_N"/>
</dbReference>
<keyword evidence="2 4" id="KW-0067">ATP-binding</keyword>
<dbReference type="HAMAP" id="MF_00636">
    <property type="entry name" value="RapZ_like"/>
    <property type="match status" value="1"/>
</dbReference>
<dbReference type="EMBL" id="BOPV01000001">
    <property type="protein sequence ID" value="GIL39951.1"/>
    <property type="molecule type" value="Genomic_DNA"/>
</dbReference>
<dbReference type="InterPro" id="IPR027417">
    <property type="entry name" value="P-loop_NTPase"/>
</dbReference>
<comment type="caution">
    <text evidence="7">The sequence shown here is derived from an EMBL/GenBank/DDBJ whole genome shotgun (WGS) entry which is preliminary data.</text>
</comment>
<dbReference type="GO" id="GO:0005524">
    <property type="term" value="F:ATP binding"/>
    <property type="evidence" value="ECO:0007669"/>
    <property type="project" value="UniProtKB-UniRule"/>
</dbReference>
<gene>
    <name evidence="7" type="ORF">TMPK1_21880</name>
</gene>
<evidence type="ECO:0000256" key="4">
    <source>
        <dbReference type="HAMAP-Rule" id="MF_00636"/>
    </source>
</evidence>
<evidence type="ECO:0000256" key="2">
    <source>
        <dbReference type="ARBA" id="ARBA00022840"/>
    </source>
</evidence>
<sequence>MSDTVVRDGAAATAGREIVLVTGLSGSGLSTALAVLEDLGYDTIDNLPLFLIDPLLANPDWQGHPVAIGIDSRTRDFSASSLRDLCARLSQNGRCRLLFVEASDDVLLRRFTETRRRHPLANDRPVADGIARDRALLEPLRSAADVVIDTSDLTIHETKRIVAGHFTLATTAGLRVSVVSFSYGRGLPREADLVFDVRFLRNPHYEAELQPLDGRDARVADYVRGDAGFPAFVEHLQALLAPLLPAYRHEGKAYLTIAFGCTGGRHRSVFLAELMGAWIRDLGLDVTISHRDAARWQHIKSGTAAAA</sequence>
<dbReference type="InterPro" id="IPR005337">
    <property type="entry name" value="RapZ-like"/>
</dbReference>
<dbReference type="Pfam" id="PF22740">
    <property type="entry name" value="PapZ_C"/>
    <property type="match status" value="1"/>
</dbReference>
<dbReference type="PIRSF" id="PIRSF005052">
    <property type="entry name" value="P-loopkin"/>
    <property type="match status" value="1"/>
</dbReference>
<evidence type="ECO:0000256" key="1">
    <source>
        <dbReference type="ARBA" id="ARBA00022741"/>
    </source>
</evidence>
<dbReference type="InterPro" id="IPR053931">
    <property type="entry name" value="RapZ_C"/>
</dbReference>
<evidence type="ECO:0000313" key="8">
    <source>
        <dbReference type="Proteomes" id="UP000681075"/>
    </source>
</evidence>